<proteinExistence type="predicted"/>
<evidence type="ECO:0000313" key="2">
    <source>
        <dbReference type="Proteomes" id="UP001642360"/>
    </source>
</evidence>
<organism evidence="1 2">
    <name type="scientific">Ilex paraguariensis</name>
    <name type="common">yerba mate</name>
    <dbReference type="NCBI Taxonomy" id="185542"/>
    <lineage>
        <taxon>Eukaryota</taxon>
        <taxon>Viridiplantae</taxon>
        <taxon>Streptophyta</taxon>
        <taxon>Embryophyta</taxon>
        <taxon>Tracheophyta</taxon>
        <taxon>Spermatophyta</taxon>
        <taxon>Magnoliopsida</taxon>
        <taxon>eudicotyledons</taxon>
        <taxon>Gunneridae</taxon>
        <taxon>Pentapetalae</taxon>
        <taxon>asterids</taxon>
        <taxon>campanulids</taxon>
        <taxon>Aquifoliales</taxon>
        <taxon>Aquifoliaceae</taxon>
        <taxon>Ilex</taxon>
    </lineage>
</organism>
<dbReference type="Gene3D" id="3.10.20.30">
    <property type="match status" value="1"/>
</dbReference>
<keyword evidence="2" id="KW-1185">Reference proteome</keyword>
<dbReference type="EMBL" id="CAUOFW020000709">
    <property type="protein sequence ID" value="CAK9135411.1"/>
    <property type="molecule type" value="Genomic_DNA"/>
</dbReference>
<gene>
    <name evidence="1" type="ORF">ILEXP_LOCUS2358</name>
</gene>
<reference evidence="1 2" key="1">
    <citation type="submission" date="2024-02" db="EMBL/GenBank/DDBJ databases">
        <authorList>
            <person name="Vignale AGUSTIN F."/>
            <person name="Sosa J E."/>
            <person name="Modenutti C."/>
        </authorList>
    </citation>
    <scope>NUCLEOTIDE SEQUENCE [LARGE SCALE GENOMIC DNA]</scope>
</reference>
<dbReference type="PANTHER" id="PTHR11921:SF40">
    <property type="entry name" value="SUCCINATE DEHYDROGENASE [UBIQUINONE] IRON-SULFUR SUBUNIT 3, MITOCHONDRIAL"/>
    <property type="match status" value="1"/>
</dbReference>
<accession>A0ABC8QRR1</accession>
<dbReference type="Proteomes" id="UP001642360">
    <property type="component" value="Unassembled WGS sequence"/>
</dbReference>
<name>A0ABC8QRR1_9AQUA</name>
<protein>
    <submittedName>
        <fullName evidence="1">Uncharacterized protein</fullName>
    </submittedName>
</protein>
<dbReference type="InterPro" id="IPR012675">
    <property type="entry name" value="Beta-grasp_dom_sf"/>
</dbReference>
<dbReference type="AlphaFoldDB" id="A0ABC8QRR1"/>
<sequence>MSKRRSVGEGYKKVASLLNKTSPKKENLPILEGHPAAQEHAEAVVESQDNLKESIKALKKEFKVYRWSRENPNLKPFLQSYFVDLSICGPMVLDALQKIKAGTMQA</sequence>
<comment type="caution">
    <text evidence="1">The sequence shown here is derived from an EMBL/GenBank/DDBJ whole genome shotgun (WGS) entry which is preliminary data.</text>
</comment>
<dbReference type="InterPro" id="IPR050573">
    <property type="entry name" value="SDH/FRD_Iron-Sulfur"/>
</dbReference>
<dbReference type="PANTHER" id="PTHR11921">
    <property type="entry name" value="SUCCINATE DEHYDROGENASE IRON-SULFUR PROTEIN"/>
    <property type="match status" value="1"/>
</dbReference>
<evidence type="ECO:0000313" key="1">
    <source>
        <dbReference type="EMBL" id="CAK9135411.1"/>
    </source>
</evidence>